<accession>A0A0C9UZZ5</accession>
<evidence type="ECO:0000313" key="2">
    <source>
        <dbReference type="EMBL" id="KIJ58589.1"/>
    </source>
</evidence>
<gene>
    <name evidence="2" type="ORF">HYDPIDRAFT_178048</name>
</gene>
<keyword evidence="3" id="KW-1185">Reference proteome</keyword>
<evidence type="ECO:0000313" key="3">
    <source>
        <dbReference type="Proteomes" id="UP000053820"/>
    </source>
</evidence>
<protein>
    <submittedName>
        <fullName evidence="2">Uncharacterized protein</fullName>
    </submittedName>
</protein>
<reference evidence="2 3" key="1">
    <citation type="submission" date="2014-04" db="EMBL/GenBank/DDBJ databases">
        <title>Evolutionary Origins and Diversification of the Mycorrhizal Mutualists.</title>
        <authorList>
            <consortium name="DOE Joint Genome Institute"/>
            <consortium name="Mycorrhizal Genomics Consortium"/>
            <person name="Kohler A."/>
            <person name="Kuo A."/>
            <person name="Nagy L.G."/>
            <person name="Floudas D."/>
            <person name="Copeland A."/>
            <person name="Barry K.W."/>
            <person name="Cichocki N."/>
            <person name="Veneault-Fourrey C."/>
            <person name="LaButti K."/>
            <person name="Lindquist E.A."/>
            <person name="Lipzen A."/>
            <person name="Lundell T."/>
            <person name="Morin E."/>
            <person name="Murat C."/>
            <person name="Riley R."/>
            <person name="Ohm R."/>
            <person name="Sun H."/>
            <person name="Tunlid A."/>
            <person name="Henrissat B."/>
            <person name="Grigoriev I.V."/>
            <person name="Hibbett D.S."/>
            <person name="Martin F."/>
        </authorList>
    </citation>
    <scope>NUCLEOTIDE SEQUENCE [LARGE SCALE GENOMIC DNA]</scope>
    <source>
        <strain evidence="2 3">MD-312</strain>
    </source>
</reference>
<dbReference type="HOGENOM" id="CLU_009122_0_0_1"/>
<organism evidence="2 3">
    <name type="scientific">Hydnomerulius pinastri MD-312</name>
    <dbReference type="NCBI Taxonomy" id="994086"/>
    <lineage>
        <taxon>Eukaryota</taxon>
        <taxon>Fungi</taxon>
        <taxon>Dikarya</taxon>
        <taxon>Basidiomycota</taxon>
        <taxon>Agaricomycotina</taxon>
        <taxon>Agaricomycetes</taxon>
        <taxon>Agaricomycetidae</taxon>
        <taxon>Boletales</taxon>
        <taxon>Boletales incertae sedis</taxon>
        <taxon>Leucogyrophana</taxon>
    </lineage>
</organism>
<dbReference type="InterPro" id="IPR041078">
    <property type="entry name" value="Plavaka"/>
</dbReference>
<proteinExistence type="predicted"/>
<feature type="region of interest" description="Disordered" evidence="1">
    <location>
        <begin position="25"/>
        <end position="57"/>
    </location>
</feature>
<dbReference type="Proteomes" id="UP000053820">
    <property type="component" value="Unassembled WGS sequence"/>
</dbReference>
<dbReference type="Pfam" id="PF18759">
    <property type="entry name" value="Plavaka"/>
    <property type="match status" value="1"/>
</dbReference>
<dbReference type="OrthoDB" id="2602687at2759"/>
<sequence>MSFNEDLAEPLIDGETYELDSIRTEYHPHTGKPPQVHNFSEFQRGASSCGPRPKKRPWEPFNSRLDFDAADLALEACLSVAQTERLIKLIRRGNLKQEEFTLRNFKDIRSRWEAASHRVTPFTHEKLSLAFHQKEFKFDLYYRPLWDWICDLLRDPKFGPHFVFDAQRLSKYDGKQFVRFFDEPWTANSFWDHQSKIPPNAKPLAFILYADKAKLSSFGRAKGYPVIARCANLPVHIRNGEGIGGGRVVGWLPIPKEDPEFANKPGFVNFKNAVWHESFLRILHSLAQWTEDGGWVNCWDNIARLFYPLILILAADYEEQMVMALLRGLMSGFPCPICLVPKSELSSAEGGTYPHRTSEETQALITEARAQNRIEDKEKILKSQSLRDVDSSFRIMKRSHVFPALSFDRLHYNHEGLFGDHLFVELQRYIKSAGRAAIAEVDNNFSVMPRWRNLNHFDEVMSITFSDGSKHQDIAKLIVFAAHSVLDPRTHKLAYLLLRCIRLYVEFEMYAGLEVHTTETIEAGRHSLAQFSMFMEKYIKKSARESDKNWNFPKKHLPFHLFDDIEAKGATRNFGTEYNEKMHGPIKESFLRRTNFKNIAGQILRFDHWNLVSEYISSEIATYDAHMSRSGSPGVDEDDVGDMDSNQLHETSHVHLGAKQKRSTLQAVEEQHIDDEAFRNFQSRLSIYMTNTCKALDIPLPTGARSIEFLPDDEVTEYRFLKVQFESSVDWRPSMDYLRCSPCFHNVDRHDCIIVKTDKGFIFARLAFVFTFTIGSTEYPTALIHPYDAPCQQLPKDKHFHFWRVKPQPRARSCFISVRSIIRGAALTSDPSEPADYLVIDTVDSDMFLRMKKMHSEAPE</sequence>
<evidence type="ECO:0000256" key="1">
    <source>
        <dbReference type="SAM" id="MobiDB-lite"/>
    </source>
</evidence>
<name>A0A0C9UZZ5_9AGAM</name>
<dbReference type="EMBL" id="KN839924">
    <property type="protein sequence ID" value="KIJ58589.1"/>
    <property type="molecule type" value="Genomic_DNA"/>
</dbReference>
<dbReference type="AlphaFoldDB" id="A0A0C9UZZ5"/>